<dbReference type="PANTHER" id="PTHR13501">
    <property type="entry name" value="CHLOROPLAST 50S RIBOSOMAL PROTEIN L22-RELATED"/>
    <property type="match status" value="1"/>
</dbReference>
<dbReference type="EMBL" id="MNUU01000006">
    <property type="protein sequence ID" value="OIO08600.1"/>
    <property type="molecule type" value="Genomic_DNA"/>
</dbReference>
<dbReference type="GO" id="GO:0006412">
    <property type="term" value="P:translation"/>
    <property type="evidence" value="ECO:0007669"/>
    <property type="project" value="UniProtKB-UniRule"/>
</dbReference>
<comment type="function">
    <text evidence="7">The globular domain of the protein is located near the polypeptide exit tunnel on the outside of the subunit, while an extended beta-hairpin is found that lines the wall of the exit tunnel in the center of the 70S ribosome.</text>
</comment>
<dbReference type="InterPro" id="IPR001063">
    <property type="entry name" value="Ribosomal_uL22"/>
</dbReference>
<dbReference type="PANTHER" id="PTHR13501:SF8">
    <property type="entry name" value="LARGE RIBOSOMAL SUBUNIT PROTEIN UL22M"/>
    <property type="match status" value="1"/>
</dbReference>
<dbReference type="HAMAP" id="MF_01331_B">
    <property type="entry name" value="Ribosomal_uL22_B"/>
    <property type="match status" value="1"/>
</dbReference>
<evidence type="ECO:0000256" key="2">
    <source>
        <dbReference type="ARBA" id="ARBA00022730"/>
    </source>
</evidence>
<keyword evidence="4 7" id="KW-0689">Ribosomal protein</keyword>
<evidence type="ECO:0000256" key="3">
    <source>
        <dbReference type="ARBA" id="ARBA00022884"/>
    </source>
</evidence>
<feature type="compositionally biased region" description="Basic and acidic residues" evidence="11">
    <location>
        <begin position="132"/>
        <end position="177"/>
    </location>
</feature>
<dbReference type="CDD" id="cd00336">
    <property type="entry name" value="Ribosomal_L22"/>
    <property type="match status" value="1"/>
</dbReference>
<evidence type="ECO:0000256" key="8">
    <source>
        <dbReference type="RuleBase" id="RU004005"/>
    </source>
</evidence>
<keyword evidence="2 7" id="KW-0699">rRNA-binding</keyword>
<evidence type="ECO:0000313" key="12">
    <source>
        <dbReference type="EMBL" id="OIO08600.1"/>
    </source>
</evidence>
<dbReference type="GO" id="GO:0019843">
    <property type="term" value="F:rRNA binding"/>
    <property type="evidence" value="ECO:0007669"/>
    <property type="project" value="UniProtKB-UniRule"/>
</dbReference>
<sequence>MEIKAKVKHIHMSPRKVRLVVNVIRGWEVNKALDQLKFINKWAAKPIIKLINSAIANANNNYEIAKDNLYIKEIRVDEGATIHRWMPKAHGRATPIRKRTSHVYIVLSEIKASVKKQIKRKETEAPIRLSQKPKDEKYVSEKRKEVSKEKMPSEFKSEKGKVIVDPREEGQGKHTKIEGSSQKGFVNKIFRRKSG</sequence>
<comment type="subunit">
    <text evidence="7 9">Part of the 50S ribosomal subunit.</text>
</comment>
<name>A0A1J4TAS9_9BACT</name>
<gene>
    <name evidence="7" type="primary">rplV</name>
    <name evidence="12" type="ORF">AUJ27_00485</name>
</gene>
<dbReference type="InterPro" id="IPR036394">
    <property type="entry name" value="Ribosomal_uL22_sf"/>
</dbReference>
<keyword evidence="5 7" id="KW-0687">Ribonucleoprotein</keyword>
<evidence type="ECO:0000256" key="4">
    <source>
        <dbReference type="ARBA" id="ARBA00022980"/>
    </source>
</evidence>
<evidence type="ECO:0000256" key="1">
    <source>
        <dbReference type="ARBA" id="ARBA00009451"/>
    </source>
</evidence>
<comment type="caution">
    <text evidence="12">The sequence shown here is derived from an EMBL/GenBank/DDBJ whole genome shotgun (WGS) entry which is preliminary data.</text>
</comment>
<proteinExistence type="inferred from homology"/>
<evidence type="ECO:0000256" key="7">
    <source>
        <dbReference type="HAMAP-Rule" id="MF_01331"/>
    </source>
</evidence>
<dbReference type="STRING" id="1805146.AUJ27_00485"/>
<evidence type="ECO:0000313" key="13">
    <source>
        <dbReference type="Proteomes" id="UP000183192"/>
    </source>
</evidence>
<dbReference type="AlphaFoldDB" id="A0A1J4TAS9"/>
<comment type="similarity">
    <text evidence="1 7 8">Belongs to the universal ribosomal protein uL22 family.</text>
</comment>
<organism evidence="12 13">
    <name type="scientific">Candidatus Falkowbacteria bacterium CG1_02_37_44</name>
    <dbReference type="NCBI Taxonomy" id="1805146"/>
    <lineage>
        <taxon>Bacteria</taxon>
        <taxon>Candidatus Falkowiibacteriota</taxon>
    </lineage>
</organism>
<accession>A0A1J4TAS9</accession>
<evidence type="ECO:0000256" key="11">
    <source>
        <dbReference type="SAM" id="MobiDB-lite"/>
    </source>
</evidence>
<comment type="function">
    <text evidence="7 10">This protein binds specifically to 23S rRNA; its binding is stimulated by other ribosomal proteins, e.g., L4, L17, and L20. It is important during the early stages of 50S assembly. It makes multiple contacts with different domains of the 23S rRNA in the assembled 50S subunit and ribosome.</text>
</comment>
<dbReference type="GO" id="GO:0022625">
    <property type="term" value="C:cytosolic large ribosomal subunit"/>
    <property type="evidence" value="ECO:0007669"/>
    <property type="project" value="TreeGrafter"/>
</dbReference>
<dbReference type="Gene3D" id="3.90.470.10">
    <property type="entry name" value="Ribosomal protein L22/L17"/>
    <property type="match status" value="1"/>
</dbReference>
<reference evidence="12 13" key="1">
    <citation type="journal article" date="2016" name="Environ. Microbiol.">
        <title>Genomic resolution of a cold subsurface aquifer community provides metabolic insights for novel microbes adapted to high CO concentrations.</title>
        <authorList>
            <person name="Probst A.J."/>
            <person name="Castelle C.J."/>
            <person name="Singh A."/>
            <person name="Brown C.T."/>
            <person name="Anantharaman K."/>
            <person name="Sharon I."/>
            <person name="Hug L.A."/>
            <person name="Burstein D."/>
            <person name="Emerson J.B."/>
            <person name="Thomas B.C."/>
            <person name="Banfield J.F."/>
        </authorList>
    </citation>
    <scope>NUCLEOTIDE SEQUENCE [LARGE SCALE GENOMIC DNA]</scope>
    <source>
        <strain evidence="12">CG1_02_37_44</strain>
    </source>
</reference>
<dbReference type="GO" id="GO:0003735">
    <property type="term" value="F:structural constituent of ribosome"/>
    <property type="evidence" value="ECO:0007669"/>
    <property type="project" value="InterPro"/>
</dbReference>
<evidence type="ECO:0000256" key="6">
    <source>
        <dbReference type="ARBA" id="ARBA00035207"/>
    </source>
</evidence>
<dbReference type="Pfam" id="PF00237">
    <property type="entry name" value="Ribosomal_L22"/>
    <property type="match status" value="1"/>
</dbReference>
<feature type="region of interest" description="Disordered" evidence="11">
    <location>
        <begin position="124"/>
        <end position="183"/>
    </location>
</feature>
<dbReference type="InterPro" id="IPR047867">
    <property type="entry name" value="Ribosomal_uL22_bac/org-type"/>
</dbReference>
<dbReference type="InterPro" id="IPR005727">
    <property type="entry name" value="Ribosomal_uL22_bac/chlpt-type"/>
</dbReference>
<evidence type="ECO:0000256" key="10">
    <source>
        <dbReference type="RuleBase" id="RU004008"/>
    </source>
</evidence>
<evidence type="ECO:0000256" key="9">
    <source>
        <dbReference type="RuleBase" id="RU004006"/>
    </source>
</evidence>
<dbReference type="NCBIfam" id="TIGR01044">
    <property type="entry name" value="rplV_bact"/>
    <property type="match status" value="1"/>
</dbReference>
<evidence type="ECO:0000256" key="5">
    <source>
        <dbReference type="ARBA" id="ARBA00023274"/>
    </source>
</evidence>
<protein>
    <recommendedName>
        <fullName evidence="6 7">Large ribosomal subunit protein uL22</fullName>
    </recommendedName>
</protein>
<dbReference type="Proteomes" id="UP000183192">
    <property type="component" value="Unassembled WGS sequence"/>
</dbReference>
<dbReference type="SUPFAM" id="SSF54843">
    <property type="entry name" value="Ribosomal protein L22"/>
    <property type="match status" value="1"/>
</dbReference>
<keyword evidence="3 7" id="KW-0694">RNA-binding</keyword>